<accession>A0A6J7F6I9</accession>
<protein>
    <submittedName>
        <fullName evidence="2">Unannotated protein</fullName>
    </submittedName>
</protein>
<evidence type="ECO:0000313" key="2">
    <source>
        <dbReference type="EMBL" id="CAB4887799.1"/>
    </source>
</evidence>
<name>A0A6J7F6I9_9ZZZZ</name>
<proteinExistence type="predicted"/>
<reference evidence="2" key="1">
    <citation type="submission" date="2020-05" db="EMBL/GenBank/DDBJ databases">
        <authorList>
            <person name="Chiriac C."/>
            <person name="Salcher M."/>
            <person name="Ghai R."/>
            <person name="Kavagutti S V."/>
        </authorList>
    </citation>
    <scope>NUCLEOTIDE SEQUENCE</scope>
</reference>
<gene>
    <name evidence="2" type="ORF">UFOPK3482_01012</name>
</gene>
<organism evidence="2">
    <name type="scientific">freshwater metagenome</name>
    <dbReference type="NCBI Taxonomy" id="449393"/>
    <lineage>
        <taxon>unclassified sequences</taxon>
        <taxon>metagenomes</taxon>
        <taxon>ecological metagenomes</taxon>
    </lineage>
</organism>
<feature type="region of interest" description="Disordered" evidence="1">
    <location>
        <begin position="1"/>
        <end position="42"/>
    </location>
</feature>
<evidence type="ECO:0000256" key="1">
    <source>
        <dbReference type="SAM" id="MobiDB-lite"/>
    </source>
</evidence>
<dbReference type="AlphaFoldDB" id="A0A6J7F6I9"/>
<sequence>MAPTTKPSMVKDQKSEKMIEKSTELPLIDNQVAEESNDSPAT</sequence>
<feature type="compositionally biased region" description="Basic and acidic residues" evidence="1">
    <location>
        <begin position="9"/>
        <end position="23"/>
    </location>
</feature>
<dbReference type="EMBL" id="CAFBLZ010000095">
    <property type="protein sequence ID" value="CAB4887799.1"/>
    <property type="molecule type" value="Genomic_DNA"/>
</dbReference>